<dbReference type="SMART" id="SM00857">
    <property type="entry name" value="Resolvase"/>
    <property type="match status" value="1"/>
</dbReference>
<proteinExistence type="predicted"/>
<reference evidence="5 6" key="1">
    <citation type="submission" date="2022-06" db="EMBL/GenBank/DDBJ databases">
        <title>Haloarcula sp. a new haloarchaeum isolate from saline soil.</title>
        <authorList>
            <person name="Strakova D."/>
            <person name="Galisteo C."/>
            <person name="Sanchez-Porro C."/>
            <person name="Ventosa A."/>
        </authorList>
    </citation>
    <scope>NUCLEOTIDE SEQUENCE [LARGE SCALE GENOMIC DNA]</scope>
    <source>
        <strain evidence="5 6">S1CR25-12</strain>
    </source>
</reference>
<evidence type="ECO:0000313" key="6">
    <source>
        <dbReference type="Proteomes" id="UP001259659"/>
    </source>
</evidence>
<dbReference type="Gene3D" id="3.40.50.1390">
    <property type="entry name" value="Resolvase, N-terminal catalytic domain"/>
    <property type="match status" value="1"/>
</dbReference>
<sequence>MTVAAYVRVSTADQNLDRQLEATHDYAVDELGCDPSTLEVYRDKSTGTDIERSGYQALLNDAEVGQLEAVVVHEVSRIARSISDLERTVKQLRDAGVAVHIVSERMVLRPDQEDEDPYQRALFQMLGVFAELDAKIKRQNIRQGIAARQESEDYRHGPAPLGFEKDNGELVQAGNYHRVCETLEQVARDEMSQRQASKELNCGRKTIRRALDERSDLYGL</sequence>
<dbReference type="PROSITE" id="PS00397">
    <property type="entry name" value="RECOMBINASES_1"/>
    <property type="match status" value="1"/>
</dbReference>
<dbReference type="EMBL" id="JAMQON010000001">
    <property type="protein sequence ID" value="MDS0258712.1"/>
    <property type="molecule type" value="Genomic_DNA"/>
</dbReference>
<gene>
    <name evidence="5" type="ORF">NDI56_04715</name>
</gene>
<keyword evidence="6" id="KW-1185">Reference proteome</keyword>
<dbReference type="InterPro" id="IPR036162">
    <property type="entry name" value="Resolvase-like_N_sf"/>
</dbReference>
<dbReference type="SUPFAM" id="SSF53041">
    <property type="entry name" value="Resolvase-like"/>
    <property type="match status" value="1"/>
</dbReference>
<keyword evidence="2" id="KW-0238">DNA-binding</keyword>
<dbReference type="PANTHER" id="PTHR30461">
    <property type="entry name" value="DNA-INVERTASE FROM LAMBDOID PROPHAGE"/>
    <property type="match status" value="1"/>
</dbReference>
<dbReference type="CDD" id="cd03768">
    <property type="entry name" value="SR_ResInv"/>
    <property type="match status" value="1"/>
</dbReference>
<feature type="domain" description="Resolvase/invertase-type recombinase catalytic" evidence="4">
    <location>
        <begin position="2"/>
        <end position="152"/>
    </location>
</feature>
<organism evidence="5 6">
    <name type="scientific">Haloarcula saliterrae</name>
    <dbReference type="NCBI Taxonomy" id="2950534"/>
    <lineage>
        <taxon>Archaea</taxon>
        <taxon>Methanobacteriati</taxon>
        <taxon>Methanobacteriota</taxon>
        <taxon>Stenosarchaea group</taxon>
        <taxon>Halobacteria</taxon>
        <taxon>Halobacteriales</taxon>
        <taxon>Haloarculaceae</taxon>
        <taxon>Haloarcula</taxon>
    </lineage>
</organism>
<name>A0ABU2F943_9EURY</name>
<evidence type="ECO:0000259" key="4">
    <source>
        <dbReference type="PROSITE" id="PS51736"/>
    </source>
</evidence>
<dbReference type="Proteomes" id="UP001259659">
    <property type="component" value="Unassembled WGS sequence"/>
</dbReference>
<evidence type="ECO:0000256" key="3">
    <source>
        <dbReference type="ARBA" id="ARBA00023172"/>
    </source>
</evidence>
<dbReference type="RefSeq" id="WP_310918274.1">
    <property type="nucleotide sequence ID" value="NZ_JAMQON010000001.1"/>
</dbReference>
<dbReference type="InterPro" id="IPR050639">
    <property type="entry name" value="SSR_resolvase"/>
</dbReference>
<accession>A0ABU2F943</accession>
<protein>
    <submittedName>
        <fullName evidence="5">Recombinase family protein</fullName>
    </submittedName>
</protein>
<dbReference type="InterPro" id="IPR006118">
    <property type="entry name" value="Recombinase_CS"/>
</dbReference>
<keyword evidence="1" id="KW-0229">DNA integration</keyword>
<evidence type="ECO:0000313" key="5">
    <source>
        <dbReference type="EMBL" id="MDS0258712.1"/>
    </source>
</evidence>
<dbReference type="PANTHER" id="PTHR30461:SF26">
    <property type="entry name" value="RESOLVASE HOMOLOG YNEB"/>
    <property type="match status" value="1"/>
</dbReference>
<evidence type="ECO:0000256" key="1">
    <source>
        <dbReference type="ARBA" id="ARBA00022908"/>
    </source>
</evidence>
<dbReference type="Pfam" id="PF00239">
    <property type="entry name" value="Resolvase"/>
    <property type="match status" value="1"/>
</dbReference>
<evidence type="ECO:0000256" key="2">
    <source>
        <dbReference type="ARBA" id="ARBA00023125"/>
    </source>
</evidence>
<comment type="caution">
    <text evidence="5">The sequence shown here is derived from an EMBL/GenBank/DDBJ whole genome shotgun (WGS) entry which is preliminary data.</text>
</comment>
<dbReference type="InterPro" id="IPR006119">
    <property type="entry name" value="Resolv_N"/>
</dbReference>
<keyword evidence="3" id="KW-0233">DNA recombination</keyword>
<dbReference type="PROSITE" id="PS51736">
    <property type="entry name" value="RECOMBINASES_3"/>
    <property type="match status" value="1"/>
</dbReference>